<dbReference type="InterPro" id="IPR016166">
    <property type="entry name" value="FAD-bd_PCMH"/>
</dbReference>
<dbReference type="Gene3D" id="3.30.465.10">
    <property type="match status" value="1"/>
</dbReference>
<protein>
    <recommendedName>
        <fullName evidence="5">FAD-binding PCMH-type domain-containing protein</fullName>
    </recommendedName>
</protein>
<sequence length="531" mass="58418">MLPGLFLQKFFLHGLAWSYTRERARPYVKIAKSATLNLWPSAQVALDNDPTLSREQICCLELKGLGDSGVSFEDSMQYITESRSYWSAGNIVEPACVYAPESAEQVSRAVQIFARNECQFAVRGGGHATVPGTNGRDGAVLLVTSRLRTLEVVAGRDVARIGPGNTWTDVYRATDAIGMVVPGGRMGTVGVAGVVLGGGISHQAAEYGFSCDNVVNYQVVTADGLIRNANATSDPDLFWALKGAGNRFGIVTAFDMKMYPLAKVYGGTISYRFTSLEEVLAQIDEFHRKESDPKASMIFSILDGRDVGYGLFLELVLYYGMPVTSPPEVFQPFFEIPGIFKNTVSLKSFSTFIPGQREGLLPGLFSHSWRSVTFSRDAGVNRRIADIFLEEVEEFRAKQGADIQLGLFTMSYELYHTGQITASETTGGNALGMERYRDNGPLMLGLLVHSWVNKTEADLRIETLKKSGDRMMEAAKEAGKHVDFVYVNAAGADQEPYLSYGAENVGRLRRIRDRYDPDGVFSRLQAGVFHL</sequence>
<organism evidence="6 7">
    <name type="scientific">Orbilia brochopaga</name>
    <dbReference type="NCBI Taxonomy" id="3140254"/>
    <lineage>
        <taxon>Eukaryota</taxon>
        <taxon>Fungi</taxon>
        <taxon>Dikarya</taxon>
        <taxon>Ascomycota</taxon>
        <taxon>Pezizomycotina</taxon>
        <taxon>Orbiliomycetes</taxon>
        <taxon>Orbiliales</taxon>
        <taxon>Orbiliaceae</taxon>
        <taxon>Orbilia</taxon>
    </lineage>
</organism>
<dbReference type="Pfam" id="PF01565">
    <property type="entry name" value="FAD_binding_4"/>
    <property type="match status" value="1"/>
</dbReference>
<evidence type="ECO:0000256" key="1">
    <source>
        <dbReference type="ARBA" id="ARBA00005466"/>
    </source>
</evidence>
<dbReference type="Pfam" id="PF08031">
    <property type="entry name" value="BBE"/>
    <property type="match status" value="1"/>
</dbReference>
<dbReference type="Gene3D" id="3.30.43.10">
    <property type="entry name" value="Uridine Diphospho-n-acetylenolpyruvylglucosamine Reductase, domain 2"/>
    <property type="match status" value="1"/>
</dbReference>
<dbReference type="PANTHER" id="PTHR42973">
    <property type="entry name" value="BINDING OXIDOREDUCTASE, PUTATIVE (AFU_ORTHOLOGUE AFUA_1G17690)-RELATED"/>
    <property type="match status" value="1"/>
</dbReference>
<dbReference type="PANTHER" id="PTHR42973:SF53">
    <property type="entry name" value="FAD-BINDING PCMH-TYPE DOMAIN-CONTAINING PROTEIN-RELATED"/>
    <property type="match status" value="1"/>
</dbReference>
<accession>A0AAV9UFM4</accession>
<dbReference type="PROSITE" id="PS51387">
    <property type="entry name" value="FAD_PCMH"/>
    <property type="match status" value="1"/>
</dbReference>
<keyword evidence="3" id="KW-0274">FAD</keyword>
<comment type="caution">
    <text evidence="6">The sequence shown here is derived from an EMBL/GenBank/DDBJ whole genome shotgun (WGS) entry which is preliminary data.</text>
</comment>
<keyword evidence="2" id="KW-0285">Flavoprotein</keyword>
<feature type="domain" description="FAD-binding PCMH-type" evidence="5">
    <location>
        <begin position="90"/>
        <end position="261"/>
    </location>
</feature>
<dbReference type="SUPFAM" id="SSF56176">
    <property type="entry name" value="FAD-binding/transporter-associated domain-like"/>
    <property type="match status" value="1"/>
</dbReference>
<keyword evidence="7" id="KW-1185">Reference proteome</keyword>
<dbReference type="AlphaFoldDB" id="A0AAV9UFM4"/>
<dbReference type="GO" id="GO:0071949">
    <property type="term" value="F:FAD binding"/>
    <property type="evidence" value="ECO:0007669"/>
    <property type="project" value="InterPro"/>
</dbReference>
<dbReference type="InterPro" id="IPR036318">
    <property type="entry name" value="FAD-bd_PCMH-like_sf"/>
</dbReference>
<dbReference type="GO" id="GO:0016491">
    <property type="term" value="F:oxidoreductase activity"/>
    <property type="evidence" value="ECO:0007669"/>
    <property type="project" value="UniProtKB-KW"/>
</dbReference>
<reference evidence="6 7" key="1">
    <citation type="submission" date="2019-10" db="EMBL/GenBank/DDBJ databases">
        <authorList>
            <person name="Palmer J.M."/>
        </authorList>
    </citation>
    <scope>NUCLEOTIDE SEQUENCE [LARGE SCALE GENOMIC DNA]</scope>
    <source>
        <strain evidence="6 7">TWF696</strain>
    </source>
</reference>
<evidence type="ECO:0000256" key="4">
    <source>
        <dbReference type="ARBA" id="ARBA00023002"/>
    </source>
</evidence>
<keyword evidence="4" id="KW-0560">Oxidoreductase</keyword>
<dbReference type="InterPro" id="IPR012951">
    <property type="entry name" value="BBE"/>
</dbReference>
<evidence type="ECO:0000313" key="7">
    <source>
        <dbReference type="Proteomes" id="UP001375240"/>
    </source>
</evidence>
<dbReference type="InterPro" id="IPR016167">
    <property type="entry name" value="FAD-bd_PCMH_sub1"/>
</dbReference>
<dbReference type="Gene3D" id="3.40.462.20">
    <property type="match status" value="1"/>
</dbReference>
<evidence type="ECO:0000256" key="3">
    <source>
        <dbReference type="ARBA" id="ARBA00022827"/>
    </source>
</evidence>
<gene>
    <name evidence="6" type="ORF">TWF696_009714</name>
</gene>
<name>A0AAV9UFM4_9PEZI</name>
<dbReference type="Proteomes" id="UP001375240">
    <property type="component" value="Unassembled WGS sequence"/>
</dbReference>
<evidence type="ECO:0000313" key="6">
    <source>
        <dbReference type="EMBL" id="KAK6338913.1"/>
    </source>
</evidence>
<dbReference type="InterPro" id="IPR006094">
    <property type="entry name" value="Oxid_FAD_bind_N"/>
</dbReference>
<proteinExistence type="inferred from homology"/>
<comment type="similarity">
    <text evidence="1">Belongs to the oxygen-dependent FAD-linked oxidoreductase family.</text>
</comment>
<dbReference type="InterPro" id="IPR016169">
    <property type="entry name" value="FAD-bd_PCMH_sub2"/>
</dbReference>
<dbReference type="InterPro" id="IPR050416">
    <property type="entry name" value="FAD-linked_Oxidoreductase"/>
</dbReference>
<evidence type="ECO:0000259" key="5">
    <source>
        <dbReference type="PROSITE" id="PS51387"/>
    </source>
</evidence>
<dbReference type="EMBL" id="JAVHNQ010000009">
    <property type="protein sequence ID" value="KAK6338913.1"/>
    <property type="molecule type" value="Genomic_DNA"/>
</dbReference>
<evidence type="ECO:0000256" key="2">
    <source>
        <dbReference type="ARBA" id="ARBA00022630"/>
    </source>
</evidence>